<dbReference type="Proteomes" id="UP000800093">
    <property type="component" value="Unassembled WGS sequence"/>
</dbReference>
<evidence type="ECO:0000256" key="1">
    <source>
        <dbReference type="SAM" id="Coils"/>
    </source>
</evidence>
<dbReference type="OrthoDB" id="3934814at2759"/>
<feature type="compositionally biased region" description="Polar residues" evidence="2">
    <location>
        <begin position="1"/>
        <end position="19"/>
    </location>
</feature>
<keyword evidence="4" id="KW-1185">Reference proteome</keyword>
<comment type="caution">
    <text evidence="3">The sequence shown here is derived from an EMBL/GenBank/DDBJ whole genome shotgun (WGS) entry which is preliminary data.</text>
</comment>
<evidence type="ECO:0000256" key="2">
    <source>
        <dbReference type="SAM" id="MobiDB-lite"/>
    </source>
</evidence>
<organism evidence="3 4">
    <name type="scientific">Lojkania enalia</name>
    <dbReference type="NCBI Taxonomy" id="147567"/>
    <lineage>
        <taxon>Eukaryota</taxon>
        <taxon>Fungi</taxon>
        <taxon>Dikarya</taxon>
        <taxon>Ascomycota</taxon>
        <taxon>Pezizomycotina</taxon>
        <taxon>Dothideomycetes</taxon>
        <taxon>Pleosporomycetidae</taxon>
        <taxon>Pleosporales</taxon>
        <taxon>Pleosporales incertae sedis</taxon>
        <taxon>Lojkania</taxon>
    </lineage>
</organism>
<gene>
    <name evidence="3" type="ORF">CC78DRAFT_582287</name>
</gene>
<reference evidence="4" key="1">
    <citation type="journal article" date="2020" name="Stud. Mycol.">
        <title>101 Dothideomycetes genomes: A test case for predicting lifestyles and emergence of pathogens.</title>
        <authorList>
            <person name="Haridas S."/>
            <person name="Albert R."/>
            <person name="Binder M."/>
            <person name="Bloem J."/>
            <person name="LaButti K."/>
            <person name="Salamov A."/>
            <person name="Andreopoulos B."/>
            <person name="Baker S."/>
            <person name="Barry K."/>
            <person name="Bills G."/>
            <person name="Bluhm B."/>
            <person name="Cannon C."/>
            <person name="Castanera R."/>
            <person name="Culley D."/>
            <person name="Daum C."/>
            <person name="Ezra D."/>
            <person name="Gonzalez J."/>
            <person name="Henrissat B."/>
            <person name="Kuo A."/>
            <person name="Liang C."/>
            <person name="Lipzen A."/>
            <person name="Lutzoni F."/>
            <person name="Magnuson J."/>
            <person name="Mondo S."/>
            <person name="Nolan M."/>
            <person name="Ohm R."/>
            <person name="Pangilinan J."/>
            <person name="Park H.-J."/>
            <person name="Ramirez L."/>
            <person name="Alfaro M."/>
            <person name="Sun H."/>
            <person name="Tritt A."/>
            <person name="Yoshinaga Y."/>
            <person name="Zwiers L.-H."/>
            <person name="Turgeon B."/>
            <person name="Goodwin S."/>
            <person name="Spatafora J."/>
            <person name="Crous P."/>
            <person name="Grigoriev I."/>
        </authorList>
    </citation>
    <scope>NUCLEOTIDE SEQUENCE [LARGE SCALE GENOMIC DNA]</scope>
    <source>
        <strain evidence="4">CBS 304.66</strain>
    </source>
</reference>
<evidence type="ECO:0000313" key="4">
    <source>
        <dbReference type="Proteomes" id="UP000800093"/>
    </source>
</evidence>
<name>A0A9P4K6H5_9PLEO</name>
<dbReference type="EMBL" id="ML986637">
    <property type="protein sequence ID" value="KAF2262701.1"/>
    <property type="molecule type" value="Genomic_DNA"/>
</dbReference>
<sequence>MARKQASQNGEAATDSQQMLALRPFLTGRKGDEKEITDFRSKVEEDQRTLKETLQQRLREVELENARYRDDIAGMISNALLTPFSNGSDTDKTNGTMAGTNIAQCLAYAPANEIIDASRTLVTEYNSMEKLIYDTCTKENQSIGEVWQKDVDKLEDLLYMGHRIAMRSVRKVLGLPSEHADKDRDYEDDMEAVDNVPDFSVDNGLHRTLQYAERGVKRTVKGLPREM</sequence>
<accession>A0A9P4K6H5</accession>
<feature type="coiled-coil region" evidence="1">
    <location>
        <begin position="44"/>
        <end position="71"/>
    </location>
</feature>
<dbReference type="AlphaFoldDB" id="A0A9P4K6H5"/>
<protein>
    <submittedName>
        <fullName evidence="3">Uncharacterized protein</fullName>
    </submittedName>
</protein>
<feature type="region of interest" description="Disordered" evidence="2">
    <location>
        <begin position="1"/>
        <end position="27"/>
    </location>
</feature>
<keyword evidence="1" id="KW-0175">Coiled coil</keyword>
<proteinExistence type="predicted"/>
<evidence type="ECO:0000313" key="3">
    <source>
        <dbReference type="EMBL" id="KAF2262701.1"/>
    </source>
</evidence>